<dbReference type="PRINTS" id="PR00081">
    <property type="entry name" value="GDHRDH"/>
</dbReference>
<dbReference type="GO" id="GO:0016491">
    <property type="term" value="F:oxidoreductase activity"/>
    <property type="evidence" value="ECO:0007669"/>
    <property type="project" value="UniProtKB-KW"/>
</dbReference>
<reference evidence="3 4" key="1">
    <citation type="submission" date="2019-11" db="EMBL/GenBank/DDBJ databases">
        <title>Draft genome of Amycolatopsis RM579.</title>
        <authorList>
            <person name="Duangmal K."/>
            <person name="Mingma R."/>
        </authorList>
    </citation>
    <scope>NUCLEOTIDE SEQUENCE [LARGE SCALE GENOMIC DNA]</scope>
    <source>
        <strain evidence="3 4">RM579</strain>
    </source>
</reference>
<comment type="caution">
    <text evidence="3">The sequence shown here is derived from an EMBL/GenBank/DDBJ whole genome shotgun (WGS) entry which is preliminary data.</text>
</comment>
<dbReference type="EMBL" id="WMBA01000016">
    <property type="protein sequence ID" value="MTD54945.1"/>
    <property type="molecule type" value="Genomic_DNA"/>
</dbReference>
<dbReference type="FunFam" id="3.40.50.720:FF:000084">
    <property type="entry name" value="Short-chain dehydrogenase reductase"/>
    <property type="match status" value="1"/>
</dbReference>
<evidence type="ECO:0000313" key="4">
    <source>
        <dbReference type="Proteomes" id="UP000440096"/>
    </source>
</evidence>
<dbReference type="InterPro" id="IPR036291">
    <property type="entry name" value="NAD(P)-bd_dom_sf"/>
</dbReference>
<evidence type="ECO:0000256" key="2">
    <source>
        <dbReference type="ARBA" id="ARBA00023002"/>
    </source>
</evidence>
<keyword evidence="2" id="KW-0560">Oxidoreductase</keyword>
<gene>
    <name evidence="3" type="ORF">GKO32_13290</name>
</gene>
<dbReference type="Pfam" id="PF13561">
    <property type="entry name" value="adh_short_C2"/>
    <property type="match status" value="1"/>
</dbReference>
<accession>A0A6N7YPL6</accession>
<dbReference type="PROSITE" id="PS00061">
    <property type="entry name" value="ADH_SHORT"/>
    <property type="match status" value="1"/>
</dbReference>
<dbReference type="SUPFAM" id="SSF51735">
    <property type="entry name" value="NAD(P)-binding Rossmann-fold domains"/>
    <property type="match status" value="1"/>
</dbReference>
<proteinExistence type="inferred from homology"/>
<comment type="similarity">
    <text evidence="1">Belongs to the short-chain dehydrogenases/reductases (SDR) family.</text>
</comment>
<dbReference type="Gene3D" id="3.40.50.720">
    <property type="entry name" value="NAD(P)-binding Rossmann-like Domain"/>
    <property type="match status" value="1"/>
</dbReference>
<dbReference type="AlphaFoldDB" id="A0A6N7YPL6"/>
<dbReference type="InterPro" id="IPR002347">
    <property type="entry name" value="SDR_fam"/>
</dbReference>
<protein>
    <submittedName>
        <fullName evidence="3">SDR family oxidoreductase</fullName>
    </submittedName>
</protein>
<dbReference type="PANTHER" id="PTHR24321:SF8">
    <property type="entry name" value="ESTRADIOL 17-BETA-DEHYDROGENASE 8-RELATED"/>
    <property type="match status" value="1"/>
</dbReference>
<evidence type="ECO:0000256" key="1">
    <source>
        <dbReference type="ARBA" id="ARBA00006484"/>
    </source>
</evidence>
<dbReference type="PRINTS" id="PR00080">
    <property type="entry name" value="SDRFAMILY"/>
</dbReference>
<dbReference type="InterPro" id="IPR020904">
    <property type="entry name" value="Sc_DH/Rdtase_CS"/>
</dbReference>
<organism evidence="3 4">
    <name type="scientific">Amycolatopsis pithecellobii</name>
    <dbReference type="NCBI Taxonomy" id="664692"/>
    <lineage>
        <taxon>Bacteria</taxon>
        <taxon>Bacillati</taxon>
        <taxon>Actinomycetota</taxon>
        <taxon>Actinomycetes</taxon>
        <taxon>Pseudonocardiales</taxon>
        <taxon>Pseudonocardiaceae</taxon>
        <taxon>Amycolatopsis</taxon>
    </lineage>
</organism>
<evidence type="ECO:0000313" key="3">
    <source>
        <dbReference type="EMBL" id="MTD54945.1"/>
    </source>
</evidence>
<dbReference type="OrthoDB" id="3566316at2"/>
<sequence length="251" mass="26002">MSMESRTIIVTGGGSGIGAATAAHLASLGAHVALVDVTDAGAKVAHEIRSSGGSAEFFHADVGSDAAVEAMVRAVVERFGRVDGAFNNAGIEQCNLPLHEISAEQWERAIRIDLSGVFNCLKYEALAMLETGGAIVNTASGFGKVAAANASEYVAAKHGVIGLTLAAAADYGRRGIRVNAILPGVTNTPMIARVSQDPRFAEQFDAVRARHLMGRFAEPIEIAEAVAWLLSEHSSFVTGAALAVDGGFLAN</sequence>
<dbReference type="PANTHER" id="PTHR24321">
    <property type="entry name" value="DEHYDROGENASES, SHORT CHAIN"/>
    <property type="match status" value="1"/>
</dbReference>
<dbReference type="CDD" id="cd05233">
    <property type="entry name" value="SDR_c"/>
    <property type="match status" value="1"/>
</dbReference>
<keyword evidence="4" id="KW-1185">Reference proteome</keyword>
<name>A0A6N7YPL6_9PSEU</name>
<dbReference type="Proteomes" id="UP000440096">
    <property type="component" value="Unassembled WGS sequence"/>
</dbReference>